<dbReference type="RefSeq" id="WP_055187283.1">
    <property type="nucleotide sequence ID" value="NZ_FPBS01000016.1"/>
</dbReference>
<evidence type="ECO:0000313" key="4">
    <source>
        <dbReference type="Proteomes" id="UP000050471"/>
    </source>
</evidence>
<dbReference type="CDD" id="cd11599">
    <property type="entry name" value="HDAC_classII_2"/>
    <property type="match status" value="1"/>
</dbReference>
<dbReference type="InterPro" id="IPR023696">
    <property type="entry name" value="Ureohydrolase_dom_sf"/>
</dbReference>
<feature type="domain" description="Histone deacetylase" evidence="2">
    <location>
        <begin position="20"/>
        <end position="305"/>
    </location>
</feature>
<comment type="similarity">
    <text evidence="1">Belongs to the histone deacetylase family.</text>
</comment>
<sequence length="311" mass="33720">MTTVFYTHPRCHDHVTPPGHPEQVARLAAIESALSAPQYDMLDRREAPMATPDKVELCHPRAHYERIAAAEPQEGWAQLDGDTFLAPGSLEAAMRAIGGNLAAVDAVIGGEAQNAFVACRPPGHHAETETPMGFCLFSTIGIAARYAAVTYGLSRIAVLDFDVHHGNGTQDVLWNEDRVLFVSSHQMPLYPGSGGRNEQGAHGQILNKPLESGSGGVKMRATWDRVIDTALRRYQPELILVSAGFDAHRADPLAGLNWSTDDFAWLARRICDLADETCAGRVVSSLEGGYDLDALGESVSAYIDVMMERGR</sequence>
<name>A0A0P7KQQ5_9RHOB</name>
<dbReference type="PANTHER" id="PTHR10625:SF10">
    <property type="entry name" value="HISTONE DEACETYLASE HDAC1"/>
    <property type="match status" value="1"/>
</dbReference>
<comment type="caution">
    <text evidence="3">The sequence shown here is derived from an EMBL/GenBank/DDBJ whole genome shotgun (WGS) entry which is preliminary data.</text>
</comment>
<dbReference type="Gene3D" id="3.40.800.20">
    <property type="entry name" value="Histone deacetylase domain"/>
    <property type="match status" value="1"/>
</dbReference>
<dbReference type="InterPro" id="IPR000286">
    <property type="entry name" value="HDACs"/>
</dbReference>
<protein>
    <submittedName>
        <fullName evidence="3">Acetoin utilization protein</fullName>
    </submittedName>
</protein>
<dbReference type="STRING" id="154981.AKJ29_06100"/>
<dbReference type="EMBL" id="LKBA01000001">
    <property type="protein sequence ID" value="KPN64804.1"/>
    <property type="molecule type" value="Genomic_DNA"/>
</dbReference>
<evidence type="ECO:0000313" key="3">
    <source>
        <dbReference type="EMBL" id="KPN64804.1"/>
    </source>
</evidence>
<dbReference type="InterPro" id="IPR037138">
    <property type="entry name" value="His_deacetylse_dom_sf"/>
</dbReference>
<dbReference type="PANTHER" id="PTHR10625">
    <property type="entry name" value="HISTONE DEACETYLASE HDAC1-RELATED"/>
    <property type="match status" value="1"/>
</dbReference>
<dbReference type="Proteomes" id="UP000050471">
    <property type="component" value="Unassembled WGS sequence"/>
</dbReference>
<dbReference type="AlphaFoldDB" id="A0A0P7KQQ5"/>
<reference evidence="3 4" key="1">
    <citation type="submission" date="2015-09" db="EMBL/GenBank/DDBJ databases">
        <title>Draft genome sequence of Aliiroseovarius crassostreae CV919-312TSm, the causative agent of Roseovarius Oyster Disease (formerly Juvenile Oyster Disease).</title>
        <authorList>
            <person name="Kessner L."/>
            <person name="Spinard E."/>
            <person name="Nelson D."/>
        </authorList>
    </citation>
    <scope>NUCLEOTIDE SEQUENCE [LARGE SCALE GENOMIC DNA]</scope>
    <source>
        <strain evidence="3 4">CV919-312</strain>
    </source>
</reference>
<organism evidence="3 4">
    <name type="scientific">Aliiroseovarius crassostreae</name>
    <dbReference type="NCBI Taxonomy" id="154981"/>
    <lineage>
        <taxon>Bacteria</taxon>
        <taxon>Pseudomonadati</taxon>
        <taxon>Pseudomonadota</taxon>
        <taxon>Alphaproteobacteria</taxon>
        <taxon>Rhodobacterales</taxon>
        <taxon>Paracoccaceae</taxon>
        <taxon>Aliiroseovarius</taxon>
    </lineage>
</organism>
<gene>
    <name evidence="3" type="ORF">AKJ29_06100</name>
</gene>
<keyword evidence="4" id="KW-1185">Reference proteome</keyword>
<dbReference type="InterPro" id="IPR023801">
    <property type="entry name" value="His_deacetylse_dom"/>
</dbReference>
<dbReference type="GO" id="GO:0004407">
    <property type="term" value="F:histone deacetylase activity"/>
    <property type="evidence" value="ECO:0007669"/>
    <property type="project" value="TreeGrafter"/>
</dbReference>
<dbReference type="SUPFAM" id="SSF52768">
    <property type="entry name" value="Arginase/deacetylase"/>
    <property type="match status" value="1"/>
</dbReference>
<evidence type="ECO:0000259" key="2">
    <source>
        <dbReference type="Pfam" id="PF00850"/>
    </source>
</evidence>
<dbReference type="OrthoDB" id="9808367at2"/>
<accession>A0A0P7KQQ5</accession>
<dbReference type="Pfam" id="PF00850">
    <property type="entry name" value="Hist_deacetyl"/>
    <property type="match status" value="1"/>
</dbReference>
<proteinExistence type="inferred from homology"/>
<dbReference type="GO" id="GO:0040029">
    <property type="term" value="P:epigenetic regulation of gene expression"/>
    <property type="evidence" value="ECO:0007669"/>
    <property type="project" value="TreeGrafter"/>
</dbReference>
<evidence type="ECO:0000256" key="1">
    <source>
        <dbReference type="ARBA" id="ARBA00005947"/>
    </source>
</evidence>
<dbReference type="PRINTS" id="PR01270">
    <property type="entry name" value="HDASUPER"/>
</dbReference>